<sequence length="75" mass="8013">MLHAQEAVRGAVAQTMANLGETDPLGTVPGRVSRAVLETVSDESFERLYFRLAKAAVVIDGGNLLMRSDAIPEIS</sequence>
<organism evidence="1">
    <name type="scientific">Chromera velia CCMP2878</name>
    <dbReference type="NCBI Taxonomy" id="1169474"/>
    <lineage>
        <taxon>Eukaryota</taxon>
        <taxon>Sar</taxon>
        <taxon>Alveolata</taxon>
        <taxon>Colpodellida</taxon>
        <taxon>Chromeraceae</taxon>
        <taxon>Chromera</taxon>
    </lineage>
</organism>
<proteinExistence type="predicted"/>
<accession>A0A0G4FT65</accession>
<dbReference type="AlphaFoldDB" id="A0A0G4FT65"/>
<protein>
    <submittedName>
        <fullName evidence="1">Uncharacterized protein</fullName>
    </submittedName>
</protein>
<gene>
    <name evidence="1" type="ORF">Cvel_18621</name>
</gene>
<dbReference type="EMBL" id="CDMZ01000611">
    <property type="protein sequence ID" value="CEM17880.1"/>
    <property type="molecule type" value="Genomic_DNA"/>
</dbReference>
<dbReference type="VEuPathDB" id="CryptoDB:Cvel_18621"/>
<reference evidence="1" key="1">
    <citation type="submission" date="2014-11" db="EMBL/GenBank/DDBJ databases">
        <authorList>
            <person name="Otto D Thomas"/>
            <person name="Naeem Raeece"/>
        </authorList>
    </citation>
    <scope>NUCLEOTIDE SEQUENCE</scope>
</reference>
<name>A0A0G4FT65_9ALVE</name>
<evidence type="ECO:0000313" key="1">
    <source>
        <dbReference type="EMBL" id="CEM17880.1"/>
    </source>
</evidence>